<evidence type="ECO:0000313" key="13">
    <source>
        <dbReference type="EMBL" id="RMX60054.1"/>
    </source>
</evidence>
<name>A0A3M6V2M3_POCDA</name>
<feature type="transmembrane region" description="Helical" evidence="10">
    <location>
        <begin position="459"/>
        <end position="481"/>
    </location>
</feature>
<feature type="compositionally biased region" description="Basic and acidic residues" evidence="11">
    <location>
        <begin position="381"/>
        <end position="393"/>
    </location>
</feature>
<feature type="transmembrane region" description="Helical" evidence="10">
    <location>
        <begin position="546"/>
        <end position="567"/>
    </location>
</feature>
<feature type="domain" description="ShKT" evidence="12">
    <location>
        <begin position="60"/>
        <end position="94"/>
    </location>
</feature>
<feature type="transmembrane region" description="Helical" evidence="10">
    <location>
        <begin position="209"/>
        <end position="228"/>
    </location>
</feature>
<feature type="transmembrane region" description="Helical" evidence="10">
    <location>
        <begin position="302"/>
        <end position="329"/>
    </location>
</feature>
<evidence type="ECO:0000256" key="8">
    <source>
        <dbReference type="ARBA" id="ARBA00023180"/>
    </source>
</evidence>
<evidence type="ECO:0000256" key="2">
    <source>
        <dbReference type="ARBA" id="ARBA00005512"/>
    </source>
</evidence>
<dbReference type="GO" id="GO:0090729">
    <property type="term" value="F:toxin activity"/>
    <property type="evidence" value="ECO:0007669"/>
    <property type="project" value="UniProtKB-KW"/>
</dbReference>
<reference evidence="13 14" key="1">
    <citation type="journal article" date="2018" name="Sci. Rep.">
        <title>Comparative analysis of the Pocillopora damicornis genome highlights role of immune system in coral evolution.</title>
        <authorList>
            <person name="Cunning R."/>
            <person name="Bay R.A."/>
            <person name="Gillette P."/>
            <person name="Baker A.C."/>
            <person name="Traylor-Knowles N."/>
        </authorList>
    </citation>
    <scope>NUCLEOTIDE SEQUENCE [LARGE SCALE GENOMIC DNA]</scope>
    <source>
        <strain evidence="13">RSMAS</strain>
        <tissue evidence="13">Whole animal</tissue>
    </source>
</reference>
<sequence>MASDFKYSKQNQQVVRQGFLWCMAAIYLFAFTSLYVQIPGLYGHNGLLPASYILHDFSSCIDKSAACPLWASSGECIRNTGWMVQNCMKSCNSCQALDTSVSGLFWNTPTLLWVTPYLGLDTPTGMEFLCVVGILLSLILLVSQRCRNCLTYLMLWFLYYSMLPGCTPVGIRISCLSGCSLEHCFCTLENWKTNIVQVQMYISRHHDNVTLWLVKWLLFRLMFASGVVKLTYMDKTWWDLSALNWHYESQCIPTPVAWYFQKLPVWFHRLSVVMTYVIEIGIPFLAFAPVRILRVFVYCSEVFLQLLILLTGNYNFFNLLTIVLCISLLDDKCILSRMQCFLCRRCMRSSCCHAASQRTTVKPRTGYSEVKQEESLEEDVEGKMGSRSDKDLEATESENTPSSEERNTASKGNTSAEESSTTSQLVEYVLHWMNSRHENSKFIQAIEFLHSKIFGWMKLASILITFLLVLIIIIVCTIKWFSIKITKDEPIHCETAFTPEQLVNTVQLATQFALWMGFLSLLIEILGAFTRCLLEQCSKRSKVWQLFQCFIWSVVSLMMFSVSLYSFTAVDRVVQRSLPKTFVNMYRHTAYLELTNAYGLFRSMTGVGGRPELIIIGSNSLDGPWEEYNFLYKPGNLYQPPPFVVAADKFPLPIGEASRAWGKSGKTPHQPRLDWQMWFAALESYSENPWFLSLIHKLMKGQTDVLQLMGQNPFKESPPRFIRAQLYLYHYTRNTSSLWQVLFHPSGEKAWWTREFNREYLPFVVNNSSLSTLENMLEKKRIYRPNFKPENTWGFLYALIRNLREAHRRIAPTTLINTLLFIVVTCLVLKVWWRRTGRNTLSLFRVHDKSEATSKASDREEDTDIADESTNKNVSRWKRINVTGCMDKLREMSRVLCEKITTWCGFVFCKPQESYQRCLMLWKTRMPSVKKKA</sequence>
<protein>
    <recommendedName>
        <fullName evidence="10">Lipase maturation factor</fullName>
    </recommendedName>
</protein>
<keyword evidence="3" id="KW-0800">Toxin</keyword>
<dbReference type="Pfam" id="PF01549">
    <property type="entry name" value="ShK"/>
    <property type="match status" value="1"/>
</dbReference>
<dbReference type="OrthoDB" id="434126at2759"/>
<dbReference type="GO" id="GO:0051604">
    <property type="term" value="P:protein maturation"/>
    <property type="evidence" value="ECO:0007669"/>
    <property type="project" value="InterPro"/>
</dbReference>
<feature type="disulfide bond" evidence="9">
    <location>
        <begin position="60"/>
        <end position="94"/>
    </location>
</feature>
<feature type="compositionally biased region" description="Polar residues" evidence="11">
    <location>
        <begin position="409"/>
        <end position="420"/>
    </location>
</feature>
<evidence type="ECO:0000256" key="11">
    <source>
        <dbReference type="SAM" id="MobiDB-lite"/>
    </source>
</evidence>
<dbReference type="InterPro" id="IPR003582">
    <property type="entry name" value="ShKT_dom"/>
</dbReference>
<evidence type="ECO:0000256" key="10">
    <source>
        <dbReference type="RuleBase" id="RU361229"/>
    </source>
</evidence>
<feature type="region of interest" description="Disordered" evidence="11">
    <location>
        <begin position="363"/>
        <end position="420"/>
    </location>
</feature>
<keyword evidence="6 10" id="KW-1133">Transmembrane helix</keyword>
<organism evidence="13 14">
    <name type="scientific">Pocillopora damicornis</name>
    <name type="common">Cauliflower coral</name>
    <name type="synonym">Millepora damicornis</name>
    <dbReference type="NCBI Taxonomy" id="46731"/>
    <lineage>
        <taxon>Eukaryota</taxon>
        <taxon>Metazoa</taxon>
        <taxon>Cnidaria</taxon>
        <taxon>Anthozoa</taxon>
        <taxon>Hexacorallia</taxon>
        <taxon>Scleractinia</taxon>
        <taxon>Astrocoeniina</taxon>
        <taxon>Pocilloporidae</taxon>
        <taxon>Pocillopora</taxon>
    </lineage>
</organism>
<evidence type="ECO:0000256" key="9">
    <source>
        <dbReference type="PROSITE-ProRule" id="PRU01005"/>
    </source>
</evidence>
<dbReference type="AlphaFoldDB" id="A0A3M6V2M3"/>
<dbReference type="SMART" id="SM00254">
    <property type="entry name" value="ShKT"/>
    <property type="match status" value="1"/>
</dbReference>
<evidence type="ECO:0000256" key="6">
    <source>
        <dbReference type="ARBA" id="ARBA00022989"/>
    </source>
</evidence>
<dbReference type="GO" id="GO:0005789">
    <property type="term" value="C:endoplasmic reticulum membrane"/>
    <property type="evidence" value="ECO:0007669"/>
    <property type="project" value="UniProtKB-SubCell"/>
</dbReference>
<evidence type="ECO:0000259" key="12">
    <source>
        <dbReference type="PROSITE" id="PS51670"/>
    </source>
</evidence>
<feature type="transmembrane region" description="Helical" evidence="10">
    <location>
        <begin position="125"/>
        <end position="142"/>
    </location>
</feature>
<comment type="caution">
    <text evidence="9">Lacks conserved residue(s) required for the propagation of feature annotation.</text>
</comment>
<evidence type="ECO:0000256" key="1">
    <source>
        <dbReference type="ARBA" id="ARBA00004477"/>
    </source>
</evidence>
<dbReference type="PROSITE" id="PS51670">
    <property type="entry name" value="SHKT"/>
    <property type="match status" value="1"/>
</dbReference>
<keyword evidence="14" id="KW-1185">Reference proteome</keyword>
<comment type="similarity">
    <text evidence="2 10">Belongs to the lipase maturation factor family.</text>
</comment>
<keyword evidence="4 10" id="KW-0812">Transmembrane</keyword>
<dbReference type="InterPro" id="IPR009613">
    <property type="entry name" value="LMF"/>
</dbReference>
<dbReference type="InterPro" id="IPR057434">
    <property type="entry name" value="LMF1/2_N"/>
</dbReference>
<dbReference type="Pfam" id="PF25179">
    <property type="entry name" value="LMF1_C"/>
    <property type="match status" value="2"/>
</dbReference>
<evidence type="ECO:0000256" key="3">
    <source>
        <dbReference type="ARBA" id="ARBA00022656"/>
    </source>
</evidence>
<feature type="transmembrane region" description="Helical" evidence="10">
    <location>
        <begin position="270"/>
        <end position="290"/>
    </location>
</feature>
<evidence type="ECO:0000256" key="7">
    <source>
        <dbReference type="ARBA" id="ARBA00023136"/>
    </source>
</evidence>
<dbReference type="InterPro" id="IPR057433">
    <property type="entry name" value="LMF1/2_C"/>
</dbReference>
<feature type="transmembrane region" description="Helical" evidence="10">
    <location>
        <begin position="814"/>
        <end position="833"/>
    </location>
</feature>
<dbReference type="Pfam" id="PF06762">
    <property type="entry name" value="LMF1"/>
    <property type="match status" value="1"/>
</dbReference>
<keyword evidence="7 10" id="KW-0472">Membrane</keyword>
<gene>
    <name evidence="13" type="ORF">pdam_00004544</name>
</gene>
<dbReference type="PANTHER" id="PTHR14463:SF5">
    <property type="entry name" value="LIPASE MATURATION FACTOR 2"/>
    <property type="match status" value="1"/>
</dbReference>
<comment type="subcellular location">
    <subcellularLocation>
        <location evidence="1 10">Endoplasmic reticulum membrane</location>
        <topology evidence="1 10">Multi-pass membrane protein</topology>
    </subcellularLocation>
</comment>
<feature type="transmembrane region" description="Helical" evidence="10">
    <location>
        <begin position="20"/>
        <end position="38"/>
    </location>
</feature>
<accession>A0A3M6V2M3</accession>
<keyword evidence="8" id="KW-0325">Glycoprotein</keyword>
<keyword evidence="9" id="KW-1015">Disulfide bond</keyword>
<evidence type="ECO:0000313" key="14">
    <source>
        <dbReference type="Proteomes" id="UP000275408"/>
    </source>
</evidence>
<dbReference type="PANTHER" id="PTHR14463">
    <property type="entry name" value="LIPASE MATURATION FACTOR"/>
    <property type="match status" value="1"/>
</dbReference>
<feature type="transmembrane region" description="Helical" evidence="10">
    <location>
        <begin position="149"/>
        <end position="171"/>
    </location>
</feature>
<evidence type="ECO:0000256" key="5">
    <source>
        <dbReference type="ARBA" id="ARBA00022824"/>
    </source>
</evidence>
<dbReference type="EMBL" id="RCHS01000245">
    <property type="protein sequence ID" value="RMX60054.1"/>
    <property type="molecule type" value="Genomic_DNA"/>
</dbReference>
<comment type="caution">
    <text evidence="13">The sequence shown here is derived from an EMBL/GenBank/DDBJ whole genome shotgun (WGS) entry which is preliminary data.</text>
</comment>
<proteinExistence type="inferred from homology"/>
<dbReference type="Proteomes" id="UP000275408">
    <property type="component" value="Unassembled WGS sequence"/>
</dbReference>
<evidence type="ECO:0000256" key="4">
    <source>
        <dbReference type="ARBA" id="ARBA00022692"/>
    </source>
</evidence>
<keyword evidence="5 10" id="KW-0256">Endoplasmic reticulum</keyword>
<feature type="transmembrane region" description="Helical" evidence="10">
    <location>
        <begin position="512"/>
        <end position="534"/>
    </location>
</feature>
<comment type="function">
    <text evidence="10">Involved in the maturation of specific proteins in the endoplasmic reticulum.</text>
</comment>